<dbReference type="RefSeq" id="WP_012165256.1">
    <property type="nucleotide sequence ID" value="NC_009925.1"/>
</dbReference>
<reference evidence="1 2" key="1">
    <citation type="journal article" date="2008" name="Proc. Natl. Acad. Sci. U.S.A.">
        <title>Niche adaptation and genome expansion in the chlorophyll d-producing cyanobacterium Acaryochloris marina.</title>
        <authorList>
            <person name="Swingley W.D."/>
            <person name="Chen M."/>
            <person name="Cheung P.C."/>
            <person name="Conrad A.L."/>
            <person name="Dejesa L.C."/>
            <person name="Hao J."/>
            <person name="Honchak B.M."/>
            <person name="Karbach L.E."/>
            <person name="Kurdoglu A."/>
            <person name="Lahiri S."/>
            <person name="Mastrian S.D."/>
            <person name="Miyashita H."/>
            <person name="Page L."/>
            <person name="Ramakrishna P."/>
            <person name="Satoh S."/>
            <person name="Sattley W.M."/>
            <person name="Shimada Y."/>
            <person name="Taylor H.L."/>
            <person name="Tomo T."/>
            <person name="Tsuchiya T."/>
            <person name="Wang Z.T."/>
            <person name="Raymond J."/>
            <person name="Mimuro M."/>
            <person name="Blankenship R.E."/>
            <person name="Touchman J.W."/>
        </authorList>
    </citation>
    <scope>NUCLEOTIDE SEQUENCE [LARGE SCALE GENOMIC DNA]</scope>
    <source>
        <strain evidence="2">MBIC 11017</strain>
    </source>
</reference>
<dbReference type="AlphaFoldDB" id="B0C5X3"/>
<dbReference type="EMBL" id="CP000828">
    <property type="protein sequence ID" value="ABW29985.1"/>
    <property type="molecule type" value="Genomic_DNA"/>
</dbReference>
<protein>
    <submittedName>
        <fullName evidence="1">Uncharacterized protein</fullName>
    </submittedName>
</protein>
<accession>B0C5X3</accession>
<dbReference type="KEGG" id="amr:AM1_5019"/>
<organism evidence="1 2">
    <name type="scientific">Acaryochloris marina (strain MBIC 11017)</name>
    <dbReference type="NCBI Taxonomy" id="329726"/>
    <lineage>
        <taxon>Bacteria</taxon>
        <taxon>Bacillati</taxon>
        <taxon>Cyanobacteriota</taxon>
        <taxon>Cyanophyceae</taxon>
        <taxon>Acaryochloridales</taxon>
        <taxon>Acaryochloridaceae</taxon>
        <taxon>Acaryochloris</taxon>
    </lineage>
</organism>
<evidence type="ECO:0000313" key="1">
    <source>
        <dbReference type="EMBL" id="ABW29985.1"/>
    </source>
</evidence>
<name>B0C5X3_ACAM1</name>
<dbReference type="HOGENOM" id="CLU_3210985_0_0_3"/>
<dbReference type="Proteomes" id="UP000000268">
    <property type="component" value="Chromosome"/>
</dbReference>
<gene>
    <name evidence="1" type="ordered locus">AM1_5019</name>
</gene>
<sequence>MIRQLTESLTTTQLITYPQEGRISLSINQFATIAASLMGEEVSR</sequence>
<proteinExistence type="predicted"/>
<evidence type="ECO:0000313" key="2">
    <source>
        <dbReference type="Proteomes" id="UP000000268"/>
    </source>
</evidence>
<keyword evidence="2" id="KW-1185">Reference proteome</keyword>